<organism evidence="5 6">
    <name type="scientific">Boudabousia liubingyangii</name>
    <dbReference type="NCBI Taxonomy" id="1921764"/>
    <lineage>
        <taxon>Bacteria</taxon>
        <taxon>Bacillati</taxon>
        <taxon>Actinomycetota</taxon>
        <taxon>Actinomycetes</taxon>
        <taxon>Actinomycetales</taxon>
        <taxon>Actinomycetaceae</taxon>
        <taxon>Boudabousia</taxon>
    </lineage>
</organism>
<evidence type="ECO:0000256" key="2">
    <source>
        <dbReference type="ARBA" id="ARBA00023125"/>
    </source>
</evidence>
<sequence>MILELDEYSEVPIFQQIHDQIVFGIARGELPPGTALASVRSLAMDLAINPATVKKAYDLLKAEGVIVTTRRDGSMVIEPGEPTPEQVAQLEGDLKVSLARALAQGMDPQATKEIFQNVLNQFRPAN</sequence>
<protein>
    <recommendedName>
        <fullName evidence="4">HTH gntR-type domain-containing protein</fullName>
    </recommendedName>
</protein>
<dbReference type="Proteomes" id="UP000186785">
    <property type="component" value="Unassembled WGS sequence"/>
</dbReference>
<reference evidence="5 6" key="1">
    <citation type="submission" date="2016-11" db="EMBL/GenBank/DDBJ databases">
        <title>Actinomyces gypaetusis sp. nov. isolated from the vulture Gypaetus barbatus in Qinghai Tibet Plateau China.</title>
        <authorList>
            <person name="Meng X."/>
        </authorList>
    </citation>
    <scope>NUCLEOTIDE SEQUENCE [LARGE SCALE GENOMIC DNA]</scope>
    <source>
        <strain evidence="5 6">VUL4_2</strain>
    </source>
</reference>
<dbReference type="Gene3D" id="1.10.10.10">
    <property type="entry name" value="Winged helix-like DNA-binding domain superfamily/Winged helix DNA-binding domain"/>
    <property type="match status" value="1"/>
</dbReference>
<dbReference type="AlphaFoldDB" id="A0A1Q5PLR0"/>
<evidence type="ECO:0000313" key="6">
    <source>
        <dbReference type="Proteomes" id="UP000186785"/>
    </source>
</evidence>
<keyword evidence="2" id="KW-0238">DNA-binding</keyword>
<accession>A0A1Q5PLR0</accession>
<dbReference type="SUPFAM" id="SSF46785">
    <property type="entry name" value="Winged helix' DNA-binding domain"/>
    <property type="match status" value="1"/>
</dbReference>
<dbReference type="RefSeq" id="WP_073709352.1">
    <property type="nucleotide sequence ID" value="NZ_MQSV01000003.1"/>
</dbReference>
<dbReference type="InterPro" id="IPR036390">
    <property type="entry name" value="WH_DNA-bd_sf"/>
</dbReference>
<dbReference type="PANTHER" id="PTHR38445">
    <property type="entry name" value="HTH-TYPE TRANSCRIPTIONAL REPRESSOR YTRA"/>
    <property type="match status" value="1"/>
</dbReference>
<dbReference type="PANTHER" id="PTHR38445:SF12">
    <property type="entry name" value="GNTR-FAMILY TRANSCRIPTIONAL REGULATOR"/>
    <property type="match status" value="1"/>
</dbReference>
<dbReference type="PROSITE" id="PS50949">
    <property type="entry name" value="HTH_GNTR"/>
    <property type="match status" value="1"/>
</dbReference>
<evidence type="ECO:0000313" key="5">
    <source>
        <dbReference type="EMBL" id="OKL47994.1"/>
    </source>
</evidence>
<dbReference type="InterPro" id="IPR000524">
    <property type="entry name" value="Tscrpt_reg_HTH_GntR"/>
</dbReference>
<keyword evidence="1" id="KW-0805">Transcription regulation</keyword>
<gene>
    <name evidence="5" type="ORF">BSR29_05815</name>
</gene>
<dbReference type="EMBL" id="MQSV01000003">
    <property type="protein sequence ID" value="OKL47994.1"/>
    <property type="molecule type" value="Genomic_DNA"/>
</dbReference>
<evidence type="ECO:0000259" key="4">
    <source>
        <dbReference type="PROSITE" id="PS50949"/>
    </source>
</evidence>
<dbReference type="STRING" id="1921764.BSR28_05585"/>
<dbReference type="OrthoDB" id="162505at2"/>
<evidence type="ECO:0000256" key="3">
    <source>
        <dbReference type="ARBA" id="ARBA00023163"/>
    </source>
</evidence>
<dbReference type="Pfam" id="PF00392">
    <property type="entry name" value="GntR"/>
    <property type="match status" value="1"/>
</dbReference>
<dbReference type="GO" id="GO:0003700">
    <property type="term" value="F:DNA-binding transcription factor activity"/>
    <property type="evidence" value="ECO:0007669"/>
    <property type="project" value="InterPro"/>
</dbReference>
<keyword evidence="6" id="KW-1185">Reference proteome</keyword>
<dbReference type="SMART" id="SM00345">
    <property type="entry name" value="HTH_GNTR"/>
    <property type="match status" value="1"/>
</dbReference>
<proteinExistence type="predicted"/>
<evidence type="ECO:0000256" key="1">
    <source>
        <dbReference type="ARBA" id="ARBA00023015"/>
    </source>
</evidence>
<dbReference type="InterPro" id="IPR036388">
    <property type="entry name" value="WH-like_DNA-bd_sf"/>
</dbReference>
<feature type="domain" description="HTH gntR-type" evidence="4">
    <location>
        <begin position="11"/>
        <end position="79"/>
    </location>
</feature>
<dbReference type="CDD" id="cd07377">
    <property type="entry name" value="WHTH_GntR"/>
    <property type="match status" value="1"/>
</dbReference>
<comment type="caution">
    <text evidence="5">The sequence shown here is derived from an EMBL/GenBank/DDBJ whole genome shotgun (WGS) entry which is preliminary data.</text>
</comment>
<name>A0A1Q5PLR0_9ACTO</name>
<dbReference type="GO" id="GO:0003677">
    <property type="term" value="F:DNA binding"/>
    <property type="evidence" value="ECO:0007669"/>
    <property type="project" value="UniProtKB-KW"/>
</dbReference>
<keyword evidence="3" id="KW-0804">Transcription</keyword>